<dbReference type="PROSITE" id="PS51891">
    <property type="entry name" value="CENP_V_GFA"/>
    <property type="match status" value="1"/>
</dbReference>
<keyword evidence="4" id="KW-0456">Lyase</keyword>
<dbReference type="InterPro" id="IPR011057">
    <property type="entry name" value="Mss4-like_sf"/>
</dbReference>
<evidence type="ECO:0000313" key="7">
    <source>
        <dbReference type="Proteomes" id="UP000460561"/>
    </source>
</evidence>
<comment type="similarity">
    <text evidence="1">Belongs to the Gfa family.</text>
</comment>
<dbReference type="OrthoDB" id="7186766at2"/>
<dbReference type="EMBL" id="WTYQ01000003">
    <property type="protein sequence ID" value="MXP26525.1"/>
    <property type="molecule type" value="Genomic_DNA"/>
</dbReference>
<sequence length="132" mass="14514">MMQSGGCQCGSVRYQVEGVIERNSLCHCHDCQASSGAPMVAWTAVHEGQFQLLEGEPTLYEGRDGARRAFCPKCGTGLFYRNAVALPGIVDIQTVTFDLANQLQPTAQVQCAERLEWVKTLDTLPTFDRYPG</sequence>
<comment type="caution">
    <text evidence="6">The sequence shown here is derived from an EMBL/GenBank/DDBJ whole genome shotgun (WGS) entry which is preliminary data.</text>
</comment>
<dbReference type="PANTHER" id="PTHR33337">
    <property type="entry name" value="GFA DOMAIN-CONTAINING PROTEIN"/>
    <property type="match status" value="1"/>
</dbReference>
<feature type="domain" description="CENP-V/GFA" evidence="5">
    <location>
        <begin position="3"/>
        <end position="107"/>
    </location>
</feature>
<organism evidence="6 7">
    <name type="scientific">Altericroceibacterium indicum</name>
    <dbReference type="NCBI Taxonomy" id="374177"/>
    <lineage>
        <taxon>Bacteria</taxon>
        <taxon>Pseudomonadati</taxon>
        <taxon>Pseudomonadota</taxon>
        <taxon>Alphaproteobacteria</taxon>
        <taxon>Sphingomonadales</taxon>
        <taxon>Erythrobacteraceae</taxon>
        <taxon>Altericroceibacterium</taxon>
    </lineage>
</organism>
<evidence type="ECO:0000313" key="6">
    <source>
        <dbReference type="EMBL" id="MXP26525.1"/>
    </source>
</evidence>
<evidence type="ECO:0000256" key="3">
    <source>
        <dbReference type="ARBA" id="ARBA00022833"/>
    </source>
</evidence>
<evidence type="ECO:0000259" key="5">
    <source>
        <dbReference type="PROSITE" id="PS51891"/>
    </source>
</evidence>
<proteinExistence type="inferred from homology"/>
<evidence type="ECO:0000256" key="4">
    <source>
        <dbReference type="ARBA" id="ARBA00023239"/>
    </source>
</evidence>
<dbReference type="Gene3D" id="3.90.1590.10">
    <property type="entry name" value="glutathione-dependent formaldehyde- activating enzyme (gfa)"/>
    <property type="match status" value="1"/>
</dbReference>
<dbReference type="InterPro" id="IPR006913">
    <property type="entry name" value="CENP-V/GFA"/>
</dbReference>
<evidence type="ECO:0000256" key="1">
    <source>
        <dbReference type="ARBA" id="ARBA00005495"/>
    </source>
</evidence>
<dbReference type="GO" id="GO:0046872">
    <property type="term" value="F:metal ion binding"/>
    <property type="evidence" value="ECO:0007669"/>
    <property type="project" value="UniProtKB-KW"/>
</dbReference>
<dbReference type="Pfam" id="PF04828">
    <property type="entry name" value="GFA"/>
    <property type="match status" value="1"/>
</dbReference>
<keyword evidence="3" id="KW-0862">Zinc</keyword>
<dbReference type="Proteomes" id="UP000460561">
    <property type="component" value="Unassembled WGS sequence"/>
</dbReference>
<name>A0A845ACN3_9SPHN</name>
<gene>
    <name evidence="6" type="ORF">GRI39_10785</name>
</gene>
<accession>A0A845ACN3</accession>
<evidence type="ECO:0000256" key="2">
    <source>
        <dbReference type="ARBA" id="ARBA00022723"/>
    </source>
</evidence>
<dbReference type="PANTHER" id="PTHR33337:SF40">
    <property type="entry name" value="CENP-V_GFA DOMAIN-CONTAINING PROTEIN-RELATED"/>
    <property type="match status" value="1"/>
</dbReference>
<reference evidence="6 7" key="1">
    <citation type="submission" date="2019-12" db="EMBL/GenBank/DDBJ databases">
        <title>Genomic-based taxomic classification of the family Erythrobacteraceae.</title>
        <authorList>
            <person name="Xu L."/>
        </authorList>
    </citation>
    <scope>NUCLEOTIDE SEQUENCE [LARGE SCALE GENOMIC DNA]</scope>
    <source>
        <strain evidence="6 7">DSM 18604</strain>
    </source>
</reference>
<keyword evidence="7" id="KW-1185">Reference proteome</keyword>
<dbReference type="GO" id="GO:0016846">
    <property type="term" value="F:carbon-sulfur lyase activity"/>
    <property type="evidence" value="ECO:0007669"/>
    <property type="project" value="InterPro"/>
</dbReference>
<protein>
    <submittedName>
        <fullName evidence="6">GFA family protein</fullName>
    </submittedName>
</protein>
<dbReference type="AlphaFoldDB" id="A0A845ACN3"/>
<keyword evidence="2" id="KW-0479">Metal-binding</keyword>
<dbReference type="SUPFAM" id="SSF51316">
    <property type="entry name" value="Mss4-like"/>
    <property type="match status" value="1"/>
</dbReference>